<feature type="domain" description="NAD-dependent epimerase/dehydratase" evidence="1">
    <location>
        <begin position="3"/>
        <end position="221"/>
    </location>
</feature>
<dbReference type="GO" id="GO:0003978">
    <property type="term" value="F:UDP-glucose 4-epimerase activity"/>
    <property type="evidence" value="ECO:0007669"/>
    <property type="project" value="UniProtKB-EC"/>
</dbReference>
<dbReference type="Gene3D" id="3.40.50.720">
    <property type="entry name" value="NAD(P)-binding Rossmann-like Domain"/>
    <property type="match status" value="1"/>
</dbReference>
<evidence type="ECO:0000313" key="3">
    <source>
        <dbReference type="Proteomes" id="UP000236248"/>
    </source>
</evidence>
<keyword evidence="2" id="KW-0413">Isomerase</keyword>
<dbReference type="InterPro" id="IPR036291">
    <property type="entry name" value="NAD(P)-bd_dom_sf"/>
</dbReference>
<dbReference type="GeneID" id="41595214"/>
<keyword evidence="3" id="KW-1185">Reference proteome</keyword>
<proteinExistence type="predicted"/>
<dbReference type="InterPro" id="IPR001509">
    <property type="entry name" value="Epimerase_deHydtase"/>
</dbReference>
<dbReference type="EC" id="5.1.3.2" evidence="2"/>
<dbReference type="PANTHER" id="PTHR48079">
    <property type="entry name" value="PROTEIN YEEZ"/>
    <property type="match status" value="1"/>
</dbReference>
<evidence type="ECO:0000259" key="1">
    <source>
        <dbReference type="Pfam" id="PF01370"/>
    </source>
</evidence>
<sequence length="322" mass="35925">MRVCVTGASGFIGREVVKQLHMKGYDTIALVRDRSKASYLDRYADIHTIDLVDADVSVLNDIVSNSHAVIHLAAKVRFHPYNTLRAIMVDSTESIARICKEYGVRFVYVSSIAAYGNGHGMIMDEESICNPDTGYGRAKLEAEGIVMSMVKQGLDAIVLRPGYVYGYSNGHGDPISRMLSTGRVFWIGDATNYTGVVHVHDCARTLVECLSYKGSNRVFNVVDDEPVRWLDYLNYACSLLGIGRPVLLPYAPLNALSHLIGSIAKVLNKASDISPDLMRAIRYSARYSNINLKQCMNFRFVYPTYRDGLRQVADEINKDTKY</sequence>
<dbReference type="InterPro" id="IPR051783">
    <property type="entry name" value="NAD(P)-dependent_oxidoreduct"/>
</dbReference>
<evidence type="ECO:0000313" key="2">
    <source>
        <dbReference type="EMBL" id="SPC34376.1"/>
    </source>
</evidence>
<gene>
    <name evidence="2" type="ORF">NCAV_1209</name>
</gene>
<dbReference type="EMBL" id="LT981265">
    <property type="protein sequence ID" value="SPC34376.1"/>
    <property type="molecule type" value="Genomic_DNA"/>
</dbReference>
<dbReference type="KEGG" id="ncv:NCAV_1209"/>
<dbReference type="RefSeq" id="WP_148695222.1">
    <property type="nucleotide sequence ID" value="NZ_LT981265.1"/>
</dbReference>
<dbReference type="Proteomes" id="UP000236248">
    <property type="component" value="Chromosome NCAV"/>
</dbReference>
<reference evidence="3" key="1">
    <citation type="submission" date="2018-01" db="EMBL/GenBank/DDBJ databases">
        <authorList>
            <person name="Kerou L M."/>
        </authorList>
    </citation>
    <scope>NUCLEOTIDE SEQUENCE [LARGE SCALE GENOMIC DNA]</scope>
    <source>
        <strain evidence="3">SCU2</strain>
    </source>
</reference>
<dbReference type="PANTHER" id="PTHR48079:SF6">
    <property type="entry name" value="NAD(P)-BINDING DOMAIN-CONTAINING PROTEIN-RELATED"/>
    <property type="match status" value="1"/>
</dbReference>
<name>A0A2K5ARV2_9ARCH</name>
<dbReference type="Pfam" id="PF01370">
    <property type="entry name" value="Epimerase"/>
    <property type="match status" value="1"/>
</dbReference>
<protein>
    <submittedName>
        <fullName evidence="2">Putative UDP-glucose 4-epimerase</fullName>
        <ecNumber evidence="2">5.1.3.2</ecNumber>
    </submittedName>
</protein>
<organism evidence="2 3">
    <name type="scientific">Candidatus Nitrosocaldus cavascurensis</name>
    <dbReference type="NCBI Taxonomy" id="2058097"/>
    <lineage>
        <taxon>Archaea</taxon>
        <taxon>Nitrososphaerota</taxon>
        <taxon>Nitrososphaeria</taxon>
        <taxon>Candidatus Nitrosocaldales</taxon>
        <taxon>Candidatus Nitrosocaldaceae</taxon>
        <taxon>Candidatus Nitrosocaldus</taxon>
    </lineage>
</organism>
<dbReference type="GO" id="GO:0005737">
    <property type="term" value="C:cytoplasm"/>
    <property type="evidence" value="ECO:0007669"/>
    <property type="project" value="TreeGrafter"/>
</dbReference>
<dbReference type="GO" id="GO:0004029">
    <property type="term" value="F:aldehyde dehydrogenase (NAD+) activity"/>
    <property type="evidence" value="ECO:0007669"/>
    <property type="project" value="TreeGrafter"/>
</dbReference>
<dbReference type="SUPFAM" id="SSF51735">
    <property type="entry name" value="NAD(P)-binding Rossmann-fold domains"/>
    <property type="match status" value="1"/>
</dbReference>
<dbReference type="AlphaFoldDB" id="A0A2K5ARV2"/>
<accession>A0A2K5ARV2</accession>